<keyword evidence="1" id="KW-1133">Transmembrane helix</keyword>
<feature type="transmembrane region" description="Helical" evidence="1">
    <location>
        <begin position="165"/>
        <end position="189"/>
    </location>
</feature>
<evidence type="ECO:0000256" key="1">
    <source>
        <dbReference type="SAM" id="Phobius"/>
    </source>
</evidence>
<protein>
    <recommendedName>
        <fullName evidence="4">Pr6Pr family membrane protein</fullName>
    </recommendedName>
</protein>
<comment type="caution">
    <text evidence="2">The sequence shown here is derived from an EMBL/GenBank/DDBJ whole genome shotgun (WGS) entry which is preliminary data.</text>
</comment>
<proteinExistence type="predicted"/>
<dbReference type="AlphaFoldDB" id="A0A4R5AFW1"/>
<keyword evidence="1" id="KW-0472">Membrane</keyword>
<gene>
    <name evidence="2" type="ORF">E1293_33645</name>
</gene>
<dbReference type="NCBIfam" id="NF038065">
    <property type="entry name" value="Pr6Pr"/>
    <property type="match status" value="1"/>
</dbReference>
<dbReference type="RefSeq" id="WP_132201846.1">
    <property type="nucleotide sequence ID" value="NZ_SMKY01000218.1"/>
</dbReference>
<evidence type="ECO:0008006" key="4">
    <source>
        <dbReference type="Google" id="ProtNLM"/>
    </source>
</evidence>
<dbReference type="Proteomes" id="UP000295578">
    <property type="component" value="Unassembled WGS sequence"/>
</dbReference>
<organism evidence="2 3">
    <name type="scientific">Actinomadura darangshiensis</name>
    <dbReference type="NCBI Taxonomy" id="705336"/>
    <lineage>
        <taxon>Bacteria</taxon>
        <taxon>Bacillati</taxon>
        <taxon>Actinomycetota</taxon>
        <taxon>Actinomycetes</taxon>
        <taxon>Streptosporangiales</taxon>
        <taxon>Thermomonosporaceae</taxon>
        <taxon>Actinomadura</taxon>
    </lineage>
</organism>
<reference evidence="2 3" key="1">
    <citation type="submission" date="2019-03" db="EMBL/GenBank/DDBJ databases">
        <title>Draft genome sequences of novel Actinobacteria.</title>
        <authorList>
            <person name="Sahin N."/>
            <person name="Ay H."/>
            <person name="Saygin H."/>
        </authorList>
    </citation>
    <scope>NUCLEOTIDE SEQUENCE [LARGE SCALE GENOMIC DNA]</scope>
    <source>
        <strain evidence="2 3">DSM 45941</strain>
    </source>
</reference>
<evidence type="ECO:0000313" key="2">
    <source>
        <dbReference type="EMBL" id="TDD71473.1"/>
    </source>
</evidence>
<dbReference type="OrthoDB" id="9809977at2"/>
<name>A0A4R5AFW1_9ACTN</name>
<dbReference type="EMBL" id="SMKY01000218">
    <property type="protein sequence ID" value="TDD71473.1"/>
    <property type="molecule type" value="Genomic_DNA"/>
</dbReference>
<dbReference type="InterPro" id="IPR049713">
    <property type="entry name" value="Pr6Pr-like"/>
</dbReference>
<keyword evidence="1" id="KW-0812">Transmembrane</keyword>
<feature type="transmembrane region" description="Helical" evidence="1">
    <location>
        <begin position="75"/>
        <end position="94"/>
    </location>
</feature>
<sequence>MSRARASKSAWRAGLGLFALAGVAAGYEARPALSAVDFLSYFTTLSNLIGGAALLAGAVPGLHGRPRVDWLRGAAALYLAITGVVYALVMGGRVDGWTDWAQHRVVPVAVPLDWLLFATAHRLRGWRTLLGWLAFPLAYLGYTMAHGSATSWYPYPFLDAPRYGYGVFTSYTSLIAAMFVVLAAVLIGWADLHRRALFTPAMREART</sequence>
<accession>A0A4R5AFW1</accession>
<evidence type="ECO:0000313" key="3">
    <source>
        <dbReference type="Proteomes" id="UP000295578"/>
    </source>
</evidence>
<feature type="transmembrane region" description="Helical" evidence="1">
    <location>
        <begin position="44"/>
        <end position="63"/>
    </location>
</feature>
<keyword evidence="3" id="KW-1185">Reference proteome</keyword>
<feature type="transmembrane region" description="Helical" evidence="1">
    <location>
        <begin position="129"/>
        <end position="145"/>
    </location>
</feature>